<proteinExistence type="predicted"/>
<gene>
    <name evidence="2" type="ORF">HaLaN_07537</name>
</gene>
<evidence type="ECO:0000313" key="3">
    <source>
        <dbReference type="Proteomes" id="UP000485058"/>
    </source>
</evidence>
<organism evidence="2 3">
    <name type="scientific">Haematococcus lacustris</name>
    <name type="common">Green alga</name>
    <name type="synonym">Haematococcus pluvialis</name>
    <dbReference type="NCBI Taxonomy" id="44745"/>
    <lineage>
        <taxon>Eukaryota</taxon>
        <taxon>Viridiplantae</taxon>
        <taxon>Chlorophyta</taxon>
        <taxon>core chlorophytes</taxon>
        <taxon>Chlorophyceae</taxon>
        <taxon>CS clade</taxon>
        <taxon>Chlamydomonadales</taxon>
        <taxon>Haematococcaceae</taxon>
        <taxon>Haematococcus</taxon>
    </lineage>
</organism>
<evidence type="ECO:0000256" key="1">
    <source>
        <dbReference type="SAM" id="SignalP"/>
    </source>
</evidence>
<evidence type="ECO:0008006" key="4">
    <source>
        <dbReference type="Google" id="ProtNLM"/>
    </source>
</evidence>
<dbReference type="AlphaFoldDB" id="A0A699YP92"/>
<feature type="signal peptide" evidence="1">
    <location>
        <begin position="1"/>
        <end position="29"/>
    </location>
</feature>
<evidence type="ECO:0000313" key="2">
    <source>
        <dbReference type="EMBL" id="GFH11943.1"/>
    </source>
</evidence>
<keyword evidence="3" id="KW-1185">Reference proteome</keyword>
<reference evidence="2 3" key="1">
    <citation type="submission" date="2020-02" db="EMBL/GenBank/DDBJ databases">
        <title>Draft genome sequence of Haematococcus lacustris strain NIES-144.</title>
        <authorList>
            <person name="Morimoto D."/>
            <person name="Nakagawa S."/>
            <person name="Yoshida T."/>
            <person name="Sawayama S."/>
        </authorList>
    </citation>
    <scope>NUCLEOTIDE SEQUENCE [LARGE SCALE GENOMIC DNA]</scope>
    <source>
        <strain evidence="2 3">NIES-144</strain>
    </source>
</reference>
<comment type="caution">
    <text evidence="2">The sequence shown here is derived from an EMBL/GenBank/DDBJ whole genome shotgun (WGS) entry which is preliminary data.</text>
</comment>
<sequence>MASWFSLPLAKRRKIIFGCACAVLCHAHAGCVTWMSELDEGATSCHVSTSLTSPAGNKYQRKSRSQRVVEG</sequence>
<protein>
    <recommendedName>
        <fullName evidence="4">Secreted protein</fullName>
    </recommendedName>
</protein>
<keyword evidence="1" id="KW-0732">Signal</keyword>
<name>A0A699YP92_HAELA</name>
<dbReference type="Proteomes" id="UP000485058">
    <property type="component" value="Unassembled WGS sequence"/>
</dbReference>
<dbReference type="EMBL" id="BLLF01000451">
    <property type="protein sequence ID" value="GFH11943.1"/>
    <property type="molecule type" value="Genomic_DNA"/>
</dbReference>
<accession>A0A699YP92</accession>
<feature type="chain" id="PRO_5025610186" description="Secreted protein" evidence="1">
    <location>
        <begin position="30"/>
        <end position="71"/>
    </location>
</feature>